<reference evidence="2 3" key="1">
    <citation type="submission" date="2018-11" db="EMBL/GenBank/DDBJ databases">
        <title>Genome squencing of methanotrophic bacteria isolated from alkaline groundwater in Korea.</title>
        <authorList>
            <person name="Nguyen L.N."/>
        </authorList>
    </citation>
    <scope>NUCLEOTIDE SEQUENCE [LARGE SCALE GENOMIC DNA]</scope>
    <source>
        <strain evidence="2 3">GW6</strain>
    </source>
</reference>
<dbReference type="AlphaFoldDB" id="A0A3G8M1C3"/>
<evidence type="ECO:0000256" key="1">
    <source>
        <dbReference type="SAM" id="SignalP"/>
    </source>
</evidence>
<keyword evidence="1" id="KW-0732">Signal</keyword>
<feature type="signal peptide" evidence="1">
    <location>
        <begin position="1"/>
        <end position="20"/>
    </location>
</feature>
<sequence>MFIFLVVAALAMSFSLYSSAGGLKGASTSAPQAQSLDANPLPRCANSKRVRQAANVGCVMKGKRRSA</sequence>
<evidence type="ECO:0008006" key="4">
    <source>
        <dbReference type="Google" id="ProtNLM"/>
    </source>
</evidence>
<dbReference type="EMBL" id="CP034086">
    <property type="protein sequence ID" value="AZG75783.1"/>
    <property type="molecule type" value="Genomic_DNA"/>
</dbReference>
<evidence type="ECO:0000313" key="3">
    <source>
        <dbReference type="Proteomes" id="UP000273982"/>
    </source>
</evidence>
<organism evidence="2 3">
    <name type="scientific">Methylocystis rosea</name>
    <dbReference type="NCBI Taxonomy" id="173366"/>
    <lineage>
        <taxon>Bacteria</taxon>
        <taxon>Pseudomonadati</taxon>
        <taxon>Pseudomonadota</taxon>
        <taxon>Alphaproteobacteria</taxon>
        <taxon>Hyphomicrobiales</taxon>
        <taxon>Methylocystaceae</taxon>
        <taxon>Methylocystis</taxon>
    </lineage>
</organism>
<gene>
    <name evidence="2" type="ORF">EHO51_02985</name>
</gene>
<protein>
    <recommendedName>
        <fullName evidence="4">Secreted protein</fullName>
    </recommendedName>
</protein>
<dbReference type="Proteomes" id="UP000273982">
    <property type="component" value="Chromosome"/>
</dbReference>
<evidence type="ECO:0000313" key="2">
    <source>
        <dbReference type="EMBL" id="AZG75783.1"/>
    </source>
</evidence>
<dbReference type="RefSeq" id="WP_124737635.1">
    <property type="nucleotide sequence ID" value="NZ_CP034086.1"/>
</dbReference>
<feature type="chain" id="PRO_5018108762" description="Secreted protein" evidence="1">
    <location>
        <begin position="21"/>
        <end position="67"/>
    </location>
</feature>
<accession>A0A3G8M1C3</accession>
<dbReference type="KEGG" id="mros:EHO51_02985"/>
<proteinExistence type="predicted"/>
<name>A0A3G8M1C3_9HYPH</name>